<gene>
    <name evidence="2" type="ORF">ODALV1_LOCUS27631</name>
</gene>
<dbReference type="Proteomes" id="UP001642540">
    <property type="component" value="Unassembled WGS sequence"/>
</dbReference>
<keyword evidence="3" id="KW-1185">Reference proteome</keyword>
<comment type="caution">
    <text evidence="2">The sequence shown here is derived from an EMBL/GenBank/DDBJ whole genome shotgun (WGS) entry which is preliminary data.</text>
</comment>
<dbReference type="EMBL" id="CAXLJM020000124">
    <property type="protein sequence ID" value="CAL8138990.1"/>
    <property type="molecule type" value="Genomic_DNA"/>
</dbReference>
<keyword evidence="1" id="KW-1133">Transmembrane helix</keyword>
<evidence type="ECO:0008006" key="4">
    <source>
        <dbReference type="Google" id="ProtNLM"/>
    </source>
</evidence>
<feature type="transmembrane region" description="Helical" evidence="1">
    <location>
        <begin position="167"/>
        <end position="185"/>
    </location>
</feature>
<reference evidence="2 3" key="1">
    <citation type="submission" date="2024-08" db="EMBL/GenBank/DDBJ databases">
        <authorList>
            <person name="Cucini C."/>
            <person name="Frati F."/>
        </authorList>
    </citation>
    <scope>NUCLEOTIDE SEQUENCE [LARGE SCALE GENOMIC DNA]</scope>
</reference>
<feature type="transmembrane region" description="Helical" evidence="1">
    <location>
        <begin position="87"/>
        <end position="110"/>
    </location>
</feature>
<sequence>MVHSDDLFDKSLKRSRYLPEQEMKHGVHFTWRLNDQPCRAPLTEEDAVNISQFPAEYYKPVIHVGYGLTHKTRTKSSLAKFWRGRKFHGILALIVAFFLIPVSNFLARYYEESFMRFQFKGIHVWFWVHFGTSLASSAILITGQLALVPEVESWGHSPTGIAISHHVFGWISISLFILMVAFGGFRSDKMKWRKVTLKAHSGVGFVIHGFNILAILLSTYIPASPSLRRCDREGLPTGFSVTFWMTLSWFGLDIIFHGFLTVLQYTADKGLHIKRPSYFPILPILDPKSYVDMKRTGLRKLLFIVYFVVSAAFLLGSTIQLGVKHQPDGCIIGEMSCKAALGCTSAGLTMCKKLGYKYCK</sequence>
<organism evidence="2 3">
    <name type="scientific">Orchesella dallaii</name>
    <dbReference type="NCBI Taxonomy" id="48710"/>
    <lineage>
        <taxon>Eukaryota</taxon>
        <taxon>Metazoa</taxon>
        <taxon>Ecdysozoa</taxon>
        <taxon>Arthropoda</taxon>
        <taxon>Hexapoda</taxon>
        <taxon>Collembola</taxon>
        <taxon>Entomobryomorpha</taxon>
        <taxon>Entomobryoidea</taxon>
        <taxon>Orchesellidae</taxon>
        <taxon>Orchesellinae</taxon>
        <taxon>Orchesella</taxon>
    </lineage>
</organism>
<feature type="transmembrane region" description="Helical" evidence="1">
    <location>
        <begin position="301"/>
        <end position="323"/>
    </location>
</feature>
<accession>A0ABP1RZ73</accession>
<evidence type="ECO:0000313" key="2">
    <source>
        <dbReference type="EMBL" id="CAL8138990.1"/>
    </source>
</evidence>
<keyword evidence="1" id="KW-0472">Membrane</keyword>
<proteinExistence type="predicted"/>
<feature type="transmembrane region" description="Helical" evidence="1">
    <location>
        <begin position="122"/>
        <end position="147"/>
    </location>
</feature>
<keyword evidence="1" id="KW-0812">Transmembrane</keyword>
<name>A0ABP1RZ73_9HEXA</name>
<protein>
    <recommendedName>
        <fullName evidence="4">Cytochrome b561 domain-containing protein</fullName>
    </recommendedName>
</protein>
<dbReference type="CDD" id="cd08760">
    <property type="entry name" value="Cyt_b561_FRRS1_like"/>
    <property type="match status" value="1"/>
</dbReference>
<feature type="transmembrane region" description="Helical" evidence="1">
    <location>
        <begin position="241"/>
        <end position="265"/>
    </location>
</feature>
<evidence type="ECO:0000256" key="1">
    <source>
        <dbReference type="SAM" id="Phobius"/>
    </source>
</evidence>
<feature type="transmembrane region" description="Helical" evidence="1">
    <location>
        <begin position="197"/>
        <end position="221"/>
    </location>
</feature>
<evidence type="ECO:0000313" key="3">
    <source>
        <dbReference type="Proteomes" id="UP001642540"/>
    </source>
</evidence>